<comment type="caution">
    <text evidence="3">The sequence shown here is derived from an EMBL/GenBank/DDBJ whole genome shotgun (WGS) entry which is preliminary data.</text>
</comment>
<feature type="region of interest" description="Disordered" evidence="1">
    <location>
        <begin position="1"/>
        <end position="24"/>
    </location>
</feature>
<reference evidence="3 4" key="1">
    <citation type="submission" date="2020-06" db="EMBL/GenBank/DDBJ databases">
        <authorList>
            <person name="Qiu C."/>
            <person name="Liu Z."/>
        </authorList>
    </citation>
    <scope>NUCLEOTIDE SEQUENCE [LARGE SCALE GENOMIC DNA]</scope>
    <source>
        <strain evidence="3 4">EM 1</strain>
    </source>
</reference>
<dbReference type="EMBL" id="JABXYJ010000001">
    <property type="protein sequence ID" value="NVO76584.1"/>
    <property type="molecule type" value="Genomic_DNA"/>
</dbReference>
<dbReference type="Proteomes" id="UP000588051">
    <property type="component" value="Unassembled WGS sequence"/>
</dbReference>
<accession>A0A850QJI9</accession>
<dbReference type="RefSeq" id="WP_176801838.1">
    <property type="nucleotide sequence ID" value="NZ_JABXYJ010000001.1"/>
</dbReference>
<dbReference type="Gene3D" id="3.30.420.10">
    <property type="entry name" value="Ribonuclease H-like superfamily/Ribonuclease H"/>
    <property type="match status" value="1"/>
</dbReference>
<dbReference type="Pfam" id="PF00665">
    <property type="entry name" value="rve"/>
    <property type="match status" value="1"/>
</dbReference>
<name>A0A850QJI9_9BURK</name>
<dbReference type="SUPFAM" id="SSF53098">
    <property type="entry name" value="Ribonuclease H-like"/>
    <property type="match status" value="1"/>
</dbReference>
<keyword evidence="4" id="KW-1185">Reference proteome</keyword>
<evidence type="ECO:0000259" key="2">
    <source>
        <dbReference type="PROSITE" id="PS50994"/>
    </source>
</evidence>
<evidence type="ECO:0000256" key="1">
    <source>
        <dbReference type="SAM" id="MobiDB-lite"/>
    </source>
</evidence>
<feature type="domain" description="Integrase catalytic" evidence="2">
    <location>
        <begin position="19"/>
        <end position="90"/>
    </location>
</feature>
<dbReference type="PANTHER" id="PTHR47515">
    <property type="entry name" value="LOW CALCIUM RESPONSE LOCUS PROTEIN T"/>
    <property type="match status" value="1"/>
</dbReference>
<protein>
    <recommendedName>
        <fullName evidence="2">Integrase catalytic domain-containing protein</fullName>
    </recommendedName>
</protein>
<dbReference type="InterPro" id="IPR036397">
    <property type="entry name" value="RNaseH_sf"/>
</dbReference>
<dbReference type="InterPro" id="IPR001584">
    <property type="entry name" value="Integrase_cat-core"/>
</dbReference>
<evidence type="ECO:0000313" key="3">
    <source>
        <dbReference type="EMBL" id="NVO76584.1"/>
    </source>
</evidence>
<dbReference type="GO" id="GO:0003676">
    <property type="term" value="F:nucleic acid binding"/>
    <property type="evidence" value="ECO:0007669"/>
    <property type="project" value="InterPro"/>
</dbReference>
<dbReference type="PANTHER" id="PTHR47515:SF1">
    <property type="entry name" value="BLR2054 PROTEIN"/>
    <property type="match status" value="1"/>
</dbReference>
<dbReference type="PROSITE" id="PS50994">
    <property type="entry name" value="INTEGRASE"/>
    <property type="match status" value="1"/>
</dbReference>
<dbReference type="InterPro" id="IPR012337">
    <property type="entry name" value="RNaseH-like_sf"/>
</dbReference>
<dbReference type="AlphaFoldDB" id="A0A850QJI9"/>
<evidence type="ECO:0000313" key="4">
    <source>
        <dbReference type="Proteomes" id="UP000588051"/>
    </source>
</evidence>
<gene>
    <name evidence="3" type="ORF">HV832_01885</name>
</gene>
<proteinExistence type="predicted"/>
<organism evidence="3 4">
    <name type="scientific">Undibacterium oligocarboniphilum</name>
    <dbReference type="NCBI Taxonomy" id="666702"/>
    <lineage>
        <taxon>Bacteria</taxon>
        <taxon>Pseudomonadati</taxon>
        <taxon>Pseudomonadota</taxon>
        <taxon>Betaproteobacteria</taxon>
        <taxon>Burkholderiales</taxon>
        <taxon>Oxalobacteraceae</taxon>
        <taxon>Undibacterium</taxon>
    </lineage>
</organism>
<dbReference type="GO" id="GO:0015074">
    <property type="term" value="P:DNA integration"/>
    <property type="evidence" value="ECO:0007669"/>
    <property type="project" value="InterPro"/>
</dbReference>
<sequence>MRRRKRKRIAGIEREKKAPAAAPNQSWSMDFVSDGLVNGRRIRYLNIVDDFTKQCLAIEIDRSLPRQRVVRVLERGGGEKPRFAAINYSR</sequence>